<evidence type="ECO:0000313" key="4">
    <source>
        <dbReference type="Proteomes" id="UP000054097"/>
    </source>
</evidence>
<dbReference type="AlphaFoldDB" id="A0A0C2WAF4"/>
<keyword evidence="1" id="KW-1133">Transmembrane helix</keyword>
<keyword evidence="1" id="KW-0472">Membrane</keyword>
<feature type="transmembrane region" description="Helical" evidence="1">
    <location>
        <begin position="188"/>
        <end position="212"/>
    </location>
</feature>
<evidence type="ECO:0000259" key="2">
    <source>
        <dbReference type="Pfam" id="PF20153"/>
    </source>
</evidence>
<dbReference type="Pfam" id="PF20153">
    <property type="entry name" value="DUF6535"/>
    <property type="match status" value="1"/>
</dbReference>
<feature type="transmembrane region" description="Helical" evidence="1">
    <location>
        <begin position="254"/>
        <end position="271"/>
    </location>
</feature>
<keyword evidence="4" id="KW-1185">Reference proteome</keyword>
<evidence type="ECO:0000256" key="1">
    <source>
        <dbReference type="SAM" id="Phobius"/>
    </source>
</evidence>
<accession>A0A0C2WAF4</accession>
<keyword evidence="1" id="KW-0812">Transmembrane</keyword>
<feature type="transmembrane region" description="Helical" evidence="1">
    <location>
        <begin position="61"/>
        <end position="80"/>
    </location>
</feature>
<sequence length="1044" mass="118451">MPNHHSKERKAILGEYGPFIKDPDPEGSQQFLAKEYTAWDVYNNEARKLDIELIQDWRSSLNSLLLFAAIFAAVLTAFITESKKLLEQDPSGTMVDALIFHINNVANGTHTPFEKADFMPSSSDVIINCLLFASLSTSLSAALASVVALQWVADYDAAITRGGSSPEDRAKRRQFRYAGVIQWKMGDIIAALPILIYCSVLLFYAALMLWIWTVHHTVGMVIVGGAAFALLFYGASTFLAVVSVSAPFRTPLSRWIHSLFRLFLSAISFLAHSTHLRSIPRWLAGHHMTHSISRSRDDREVDKGDYLVVQSLVWLANRLSISQDSYNRLLLLVSELPKLESELLLTPCFPDAPWLDIFDLLGWANLNVDPNQEVSNQEMQAISILSQCYRVAVIRDMVTPKDPAIYLTDDSKSEYWSQYCDVNRGPWSTRPRGKVPNSLFLLFRDIPMPSKHTSYELEFTIRISRWRNSLQSTPQNSLTLVDPSVATEQNYFGLSNYQDNNRYVSILHPLAQMYTSSEGRISPPFLDSLRQRFESIILGTENVVDAMPCLYAPVRYMRALQSLYRTGSHADQRLPALHHSFTLLLARNLDSFTGEARVRRVKEVLMMVWMYLSDDIPDVNGREKEMEGFFDDHVQLIMNWIKLPYEVPNIREILCHLAAAAEDQPEIGSLWRITSPTLHDDSHLLEALTSFDDLISEGVTTEQHYTLIDLVCRDLKLGPPEMFTNYFNRRRLEAVSDLDSLCFKVLAYAVAGHDTGDLELSSDEIMGPWRKSWGRMATYLFQTYELTDSQSMLRLQASMWCVVPHQSNLCTRALQDYKTLEFLRDIFYYSVSCPQHYDGEGHLLLHIFGQLHDCKSFVDTEIFTEIPSDECLFNVLSLILISPDEPSQPPPLLRDDVNANCWSRLSEECRVVKTSQFAFLTLVSDLIVLVRGDEREILAAEDVELMTTCVAKAFLLPPDHRILPTLPLLILRLQELRDGMVDKDHRSSEENTIAVSKANATIGKIATHLVTNTIYGKQNIRILSCARTCQGYSPAGGWLPLQID</sequence>
<dbReference type="HOGENOM" id="CLU_010871_0_0_1"/>
<dbReference type="InterPro" id="IPR045338">
    <property type="entry name" value="DUF6535"/>
</dbReference>
<organism evidence="3 4">
    <name type="scientific">Serendipita vermifera MAFF 305830</name>
    <dbReference type="NCBI Taxonomy" id="933852"/>
    <lineage>
        <taxon>Eukaryota</taxon>
        <taxon>Fungi</taxon>
        <taxon>Dikarya</taxon>
        <taxon>Basidiomycota</taxon>
        <taxon>Agaricomycotina</taxon>
        <taxon>Agaricomycetes</taxon>
        <taxon>Sebacinales</taxon>
        <taxon>Serendipitaceae</taxon>
        <taxon>Serendipita</taxon>
    </lineage>
</organism>
<dbReference type="Proteomes" id="UP000054097">
    <property type="component" value="Unassembled WGS sequence"/>
</dbReference>
<feature type="transmembrane region" description="Helical" evidence="1">
    <location>
        <begin position="125"/>
        <end position="152"/>
    </location>
</feature>
<protein>
    <recommendedName>
        <fullName evidence="2">DUF6535 domain-containing protein</fullName>
    </recommendedName>
</protein>
<feature type="transmembrane region" description="Helical" evidence="1">
    <location>
        <begin position="218"/>
        <end position="242"/>
    </location>
</feature>
<evidence type="ECO:0000313" key="3">
    <source>
        <dbReference type="EMBL" id="KIM23428.1"/>
    </source>
</evidence>
<gene>
    <name evidence="3" type="ORF">M408DRAFT_27881</name>
</gene>
<name>A0A0C2WAF4_SERVB</name>
<dbReference type="OrthoDB" id="3247591at2759"/>
<dbReference type="EMBL" id="KN824337">
    <property type="protein sequence ID" value="KIM23428.1"/>
    <property type="molecule type" value="Genomic_DNA"/>
</dbReference>
<proteinExistence type="predicted"/>
<reference evidence="4" key="2">
    <citation type="submission" date="2015-01" db="EMBL/GenBank/DDBJ databases">
        <title>Evolutionary Origins and Diversification of the Mycorrhizal Mutualists.</title>
        <authorList>
            <consortium name="DOE Joint Genome Institute"/>
            <consortium name="Mycorrhizal Genomics Consortium"/>
            <person name="Kohler A."/>
            <person name="Kuo A."/>
            <person name="Nagy L.G."/>
            <person name="Floudas D."/>
            <person name="Copeland A."/>
            <person name="Barry K.W."/>
            <person name="Cichocki N."/>
            <person name="Veneault-Fourrey C."/>
            <person name="LaButti K."/>
            <person name="Lindquist E.A."/>
            <person name="Lipzen A."/>
            <person name="Lundell T."/>
            <person name="Morin E."/>
            <person name="Murat C."/>
            <person name="Riley R."/>
            <person name="Ohm R."/>
            <person name="Sun H."/>
            <person name="Tunlid A."/>
            <person name="Henrissat B."/>
            <person name="Grigoriev I.V."/>
            <person name="Hibbett D.S."/>
            <person name="Martin F."/>
        </authorList>
    </citation>
    <scope>NUCLEOTIDE SEQUENCE [LARGE SCALE GENOMIC DNA]</scope>
    <source>
        <strain evidence="4">MAFF 305830</strain>
    </source>
</reference>
<reference evidence="3 4" key="1">
    <citation type="submission" date="2014-04" db="EMBL/GenBank/DDBJ databases">
        <authorList>
            <consortium name="DOE Joint Genome Institute"/>
            <person name="Kuo A."/>
            <person name="Zuccaro A."/>
            <person name="Kohler A."/>
            <person name="Nagy L.G."/>
            <person name="Floudas D."/>
            <person name="Copeland A."/>
            <person name="Barry K.W."/>
            <person name="Cichocki N."/>
            <person name="Veneault-Fourrey C."/>
            <person name="LaButti K."/>
            <person name="Lindquist E.A."/>
            <person name="Lipzen A."/>
            <person name="Lundell T."/>
            <person name="Morin E."/>
            <person name="Murat C."/>
            <person name="Sun H."/>
            <person name="Tunlid A."/>
            <person name="Henrissat B."/>
            <person name="Grigoriev I.V."/>
            <person name="Hibbett D.S."/>
            <person name="Martin F."/>
            <person name="Nordberg H.P."/>
            <person name="Cantor M.N."/>
            <person name="Hua S.X."/>
        </authorList>
    </citation>
    <scope>NUCLEOTIDE SEQUENCE [LARGE SCALE GENOMIC DNA]</scope>
    <source>
        <strain evidence="3 4">MAFF 305830</strain>
    </source>
</reference>
<feature type="domain" description="DUF6535" evidence="2">
    <location>
        <begin position="39"/>
        <end position="213"/>
    </location>
</feature>